<gene>
    <name evidence="1" type="ORF">EV199_5684</name>
</gene>
<dbReference type="Proteomes" id="UP000293874">
    <property type="component" value="Unassembled WGS sequence"/>
</dbReference>
<dbReference type="InterPro" id="IPR053865">
    <property type="entry name" value="DUF6934"/>
</dbReference>
<sequence length="192" mass="22742">MAVSPKIDFDELYEIENISEDLRYSYFNSKLDNGRDISLSVKISNQCHVLLPNVYNISFGPLNARGKINDKAELTHSDYSKVFSTILFSAYAYLKNNPDHYLGIDGSDNARAYFYFRALQRNFNFLDKYFRMFGVKYYVRITRFGKTQYDNPFDFEDIMPYPFRIRKGEQVSQDHMYNYFIFNLKQRGGNTQ</sequence>
<dbReference type="Pfam" id="PF22028">
    <property type="entry name" value="DUF6934"/>
    <property type="match status" value="1"/>
</dbReference>
<evidence type="ECO:0000313" key="2">
    <source>
        <dbReference type="Proteomes" id="UP000293874"/>
    </source>
</evidence>
<reference evidence="1 2" key="1">
    <citation type="submission" date="2019-02" db="EMBL/GenBank/DDBJ databases">
        <title>Genomic Encyclopedia of Type Strains, Phase IV (KMG-IV): sequencing the most valuable type-strain genomes for metagenomic binning, comparative biology and taxonomic classification.</title>
        <authorList>
            <person name="Goeker M."/>
        </authorList>
    </citation>
    <scope>NUCLEOTIDE SEQUENCE [LARGE SCALE GENOMIC DNA]</scope>
    <source>
        <strain evidence="1 2">DSM 18116</strain>
    </source>
</reference>
<organism evidence="1 2">
    <name type="scientific">Pseudobacter ginsenosidimutans</name>
    <dbReference type="NCBI Taxonomy" id="661488"/>
    <lineage>
        <taxon>Bacteria</taxon>
        <taxon>Pseudomonadati</taxon>
        <taxon>Bacteroidota</taxon>
        <taxon>Chitinophagia</taxon>
        <taxon>Chitinophagales</taxon>
        <taxon>Chitinophagaceae</taxon>
        <taxon>Pseudobacter</taxon>
    </lineage>
</organism>
<dbReference type="RefSeq" id="WP_130544170.1">
    <property type="nucleotide sequence ID" value="NZ_CP042431.1"/>
</dbReference>
<protein>
    <submittedName>
        <fullName evidence="1">Uncharacterized protein</fullName>
    </submittedName>
</protein>
<dbReference type="OrthoDB" id="1341042at2"/>
<keyword evidence="2" id="KW-1185">Reference proteome</keyword>
<evidence type="ECO:0000313" key="1">
    <source>
        <dbReference type="EMBL" id="RZS65510.1"/>
    </source>
</evidence>
<dbReference type="EMBL" id="SGXA01000005">
    <property type="protein sequence ID" value="RZS65510.1"/>
    <property type="molecule type" value="Genomic_DNA"/>
</dbReference>
<name>A0A4V2EZ75_9BACT</name>
<comment type="caution">
    <text evidence="1">The sequence shown here is derived from an EMBL/GenBank/DDBJ whole genome shotgun (WGS) entry which is preliminary data.</text>
</comment>
<proteinExistence type="predicted"/>
<dbReference type="AlphaFoldDB" id="A0A4V2EZ75"/>
<accession>A0A4V2EZ75</accession>